<gene>
    <name evidence="1" type="ORF">NDI89_20535</name>
</gene>
<reference evidence="1" key="1">
    <citation type="submission" date="2022-06" db="EMBL/GenBank/DDBJ databases">
        <title>Natrinema sp. a new haloarchaeum isolate from saline soil.</title>
        <authorList>
            <person name="Strakova D."/>
            <person name="Galisteo C."/>
            <person name="Sanchez-Porro C."/>
            <person name="Ventosa A."/>
        </authorList>
    </citation>
    <scope>NUCLEOTIDE SEQUENCE</scope>
    <source>
        <strain evidence="1">S1CR25-10</strain>
    </source>
</reference>
<keyword evidence="2" id="KW-1185">Reference proteome</keyword>
<sequence>MATNTLPDRSNPLVHDAFRMLIVIQAGIPEAIRPVGLVIAPLASMGHGEHVLPTEVSDQESALRSDLADELEAGEVSKTDAREFALKYAFENPGGVAELMREEGYGLTD</sequence>
<evidence type="ECO:0000313" key="2">
    <source>
        <dbReference type="Proteomes" id="UP001154061"/>
    </source>
</evidence>
<evidence type="ECO:0000313" key="1">
    <source>
        <dbReference type="EMBL" id="MDF9747962.1"/>
    </source>
</evidence>
<dbReference type="InterPro" id="IPR058276">
    <property type="entry name" value="DUF7970"/>
</dbReference>
<dbReference type="Proteomes" id="UP001154061">
    <property type="component" value="Unassembled WGS sequence"/>
</dbReference>
<proteinExistence type="predicted"/>
<comment type="caution">
    <text evidence="1">The sequence shown here is derived from an EMBL/GenBank/DDBJ whole genome shotgun (WGS) entry which is preliminary data.</text>
</comment>
<dbReference type="Pfam" id="PF25925">
    <property type="entry name" value="DUF7970"/>
    <property type="match status" value="1"/>
</dbReference>
<organism evidence="1 2">
    <name type="scientific">Natrinema salsiterrestre</name>
    <dbReference type="NCBI Taxonomy" id="2950540"/>
    <lineage>
        <taxon>Archaea</taxon>
        <taxon>Methanobacteriati</taxon>
        <taxon>Methanobacteriota</taxon>
        <taxon>Stenosarchaea group</taxon>
        <taxon>Halobacteria</taxon>
        <taxon>Halobacteriales</taxon>
        <taxon>Natrialbaceae</taxon>
        <taxon>Natrinema</taxon>
    </lineage>
</organism>
<name>A0A9Q4Q4X2_9EURY</name>
<dbReference type="EMBL" id="JAMQOT010000010">
    <property type="protein sequence ID" value="MDF9747962.1"/>
    <property type="molecule type" value="Genomic_DNA"/>
</dbReference>
<dbReference type="RefSeq" id="WP_277524461.1">
    <property type="nucleotide sequence ID" value="NZ_JAMQOT010000010.1"/>
</dbReference>
<protein>
    <submittedName>
        <fullName evidence="1">Uncharacterized protein</fullName>
    </submittedName>
</protein>
<accession>A0A9Q4Q4X2</accession>
<dbReference type="AlphaFoldDB" id="A0A9Q4Q4X2"/>